<dbReference type="PANTHER" id="PTHR48258">
    <property type="entry name" value="DUF4218 DOMAIN-CONTAINING PROTEIN-RELATED"/>
    <property type="match status" value="1"/>
</dbReference>
<dbReference type="InterPro" id="IPR025452">
    <property type="entry name" value="DUF4218"/>
</dbReference>
<gene>
    <name evidence="3" type="primary">LOC102600268</name>
</gene>
<accession>M1AUB1</accession>
<dbReference type="PANTHER" id="PTHR48258:SF12">
    <property type="entry name" value="TRANSPOSON PROTEIN, CACTA, EN_SPM SUB-CLASS"/>
    <property type="match status" value="1"/>
</dbReference>
<dbReference type="Proteomes" id="UP000011115">
    <property type="component" value="Unassembled WGS sequence"/>
</dbReference>
<keyword evidence="4" id="KW-1185">Reference proteome</keyword>
<evidence type="ECO:0000259" key="2">
    <source>
        <dbReference type="Pfam" id="PF13960"/>
    </source>
</evidence>
<reference evidence="3" key="2">
    <citation type="submission" date="2015-06" db="UniProtKB">
        <authorList>
            <consortium name="EnsemblPlants"/>
        </authorList>
    </citation>
    <scope>IDENTIFICATION</scope>
    <source>
        <strain evidence="3">DM1-3 516 R44</strain>
    </source>
</reference>
<dbReference type="OrthoDB" id="1304753at2759"/>
<dbReference type="EnsemblPlants" id="PGSC0003DMT400030473">
    <property type="protein sequence ID" value="PGSC0003DMT400030473"/>
    <property type="gene ID" value="PGSC0003DMG400011670"/>
</dbReference>
<dbReference type="AlphaFoldDB" id="M1AUB1"/>
<reference evidence="4" key="1">
    <citation type="journal article" date="2011" name="Nature">
        <title>Genome sequence and analysis of the tuber crop potato.</title>
        <authorList>
            <consortium name="The Potato Genome Sequencing Consortium"/>
        </authorList>
    </citation>
    <scope>NUCLEOTIDE SEQUENCE [LARGE SCALE GENOMIC DNA]</scope>
    <source>
        <strain evidence="4">cv. DM1-3 516 R44</strain>
    </source>
</reference>
<dbReference type="InterPro" id="IPR025312">
    <property type="entry name" value="DUF4216"/>
</dbReference>
<feature type="domain" description="DUF4216" evidence="1">
    <location>
        <begin position="510"/>
        <end position="585"/>
    </location>
</feature>
<dbReference type="Pfam" id="PF13952">
    <property type="entry name" value="DUF4216"/>
    <property type="match status" value="1"/>
</dbReference>
<dbReference type="InParanoid" id="M1AUB1"/>
<feature type="domain" description="DUF4218" evidence="2">
    <location>
        <begin position="226"/>
        <end position="338"/>
    </location>
</feature>
<dbReference type="RefSeq" id="XP_006352061.1">
    <property type="nucleotide sequence ID" value="XM_006351999.2"/>
</dbReference>
<dbReference type="Pfam" id="PF13960">
    <property type="entry name" value="DUF4218"/>
    <property type="match status" value="1"/>
</dbReference>
<dbReference type="Pfam" id="PF02992">
    <property type="entry name" value="Transposase_21"/>
    <property type="match status" value="1"/>
</dbReference>
<evidence type="ECO:0000259" key="1">
    <source>
        <dbReference type="Pfam" id="PF13952"/>
    </source>
</evidence>
<name>M1AUB1_SOLTU</name>
<dbReference type="KEGG" id="sot:102600268"/>
<evidence type="ECO:0000313" key="3">
    <source>
        <dbReference type="EnsemblPlants" id="PGSC0003DMT400030473"/>
    </source>
</evidence>
<dbReference type="PaxDb" id="4113-PGSC0003DMT400030473"/>
<evidence type="ECO:0000313" key="4">
    <source>
        <dbReference type="Proteomes" id="UP000011115"/>
    </source>
</evidence>
<organism evidence="3 4">
    <name type="scientific">Solanum tuberosum</name>
    <name type="common">Potato</name>
    <dbReference type="NCBI Taxonomy" id="4113"/>
    <lineage>
        <taxon>Eukaryota</taxon>
        <taxon>Viridiplantae</taxon>
        <taxon>Streptophyta</taxon>
        <taxon>Embryophyta</taxon>
        <taxon>Tracheophyta</taxon>
        <taxon>Spermatophyta</taxon>
        <taxon>Magnoliopsida</taxon>
        <taxon>eudicotyledons</taxon>
        <taxon>Gunneridae</taxon>
        <taxon>Pentapetalae</taxon>
        <taxon>asterids</taxon>
        <taxon>lamiids</taxon>
        <taxon>Solanales</taxon>
        <taxon>Solanaceae</taxon>
        <taxon>Solanoideae</taxon>
        <taxon>Solaneae</taxon>
        <taxon>Solanum</taxon>
    </lineage>
</organism>
<dbReference type="OMA" id="RTHANEI"/>
<dbReference type="GeneID" id="102600268"/>
<proteinExistence type="predicted"/>
<sequence>MGHRRFLRRNHRFRLSRVRFNGSTEERNPPLKLSGSNILRQIAEGRGVELNGRRKRSRRATKQWNKRSIFFELPYWESNLLRHNLDFMHIEKNICDNIIYTLLDDKSKSKDNANARKDLREMRIRPDLWLKDDGSYNLVVFSLMTDNKKVDTKKLFLTTLKNIKVPDGYSSNISRCVDLAQKKNYGLKSHDSHVLLEQLLPLAIRNVLPNHVVTVLVEFSSFFRALSSKTLNPSELDILQERFIITLCHLEMLFPPSFFTVMVHLSVHLVDEAKLGGPVHYRNMYPVERELGYCKPYVRNKSQPEGCIAEGHIAEKTLTFCSWYIEDIETRFNRPRRVRDEPTDMPSGMSSLFPQLGKPASASENFPLNPMQKLQAHRYVLLNCAIVTPFVEEYIMRSSRERRPSPTEIERRVNKEFVDWFQKQIMNQDTIDTMSIDLKFLARGPSVNARRFTAYNINGSKFRTLAREEGLKTQNSGVFLTSKTSCVASSVDGNLRQAELPYYGKLEDIIEINYNGRFKVVLFKCKWADTTRDRGYQKDRWNFNCVNFYRLIHIGEREEHEPYIEASQAQTVYYVDDIVNKGWSVAVHLKPRDLYDMGEVMEEQVYENEPYQEQELDQFFTDGDEYVQLATDYIIDDTVEANFATNLATDAMSE</sequence>
<dbReference type="eggNOG" id="ENOG502QWJJ">
    <property type="taxonomic scope" value="Eukaryota"/>
</dbReference>
<dbReference type="Gramene" id="PGSC0003DMT400030473">
    <property type="protein sequence ID" value="PGSC0003DMT400030473"/>
    <property type="gene ID" value="PGSC0003DMG400011670"/>
</dbReference>
<dbReference type="HOGENOM" id="CLU_012006_8_1_1"/>
<dbReference type="InterPro" id="IPR004242">
    <property type="entry name" value="Transposase_21"/>
</dbReference>
<protein>
    <submittedName>
        <fullName evidence="3">Transposon protein, CACTA, En/Spm sub-class</fullName>
    </submittedName>
</protein>
<dbReference type="ExpressionAtlas" id="M1AUB1">
    <property type="expression patterns" value="baseline"/>
</dbReference>